<accession>A0ABU0T4X9</accession>
<keyword evidence="3" id="KW-1185">Reference proteome</keyword>
<name>A0ABU0T4X9_9ACTN</name>
<gene>
    <name evidence="2" type="ORF">QF035_008454</name>
</gene>
<dbReference type="RefSeq" id="WP_307526689.1">
    <property type="nucleotide sequence ID" value="NZ_JAUSZI010000002.1"/>
</dbReference>
<evidence type="ECO:0000313" key="3">
    <source>
        <dbReference type="Proteomes" id="UP001230328"/>
    </source>
</evidence>
<evidence type="ECO:0000256" key="1">
    <source>
        <dbReference type="SAM" id="SignalP"/>
    </source>
</evidence>
<evidence type="ECO:0000313" key="2">
    <source>
        <dbReference type="EMBL" id="MDQ1030872.1"/>
    </source>
</evidence>
<feature type="chain" id="PRO_5046549760" description="Repetin" evidence="1">
    <location>
        <begin position="30"/>
        <end position="214"/>
    </location>
</feature>
<dbReference type="Proteomes" id="UP001230328">
    <property type="component" value="Unassembled WGS sequence"/>
</dbReference>
<proteinExistence type="predicted"/>
<reference evidence="2 3" key="1">
    <citation type="submission" date="2023-07" db="EMBL/GenBank/DDBJ databases">
        <title>Comparative genomics of wheat-associated soil bacteria to identify genetic determinants of phenazine resistance.</title>
        <authorList>
            <person name="Mouncey N."/>
        </authorList>
    </citation>
    <scope>NUCLEOTIDE SEQUENCE [LARGE SCALE GENOMIC DNA]</scope>
    <source>
        <strain evidence="2 3">V2I4</strain>
    </source>
</reference>
<keyword evidence="1" id="KW-0732">Signal</keyword>
<evidence type="ECO:0008006" key="4">
    <source>
        <dbReference type="Google" id="ProtNLM"/>
    </source>
</evidence>
<protein>
    <recommendedName>
        <fullName evidence="4">Repetin</fullName>
    </recommendedName>
</protein>
<dbReference type="EMBL" id="JAUSZI010000002">
    <property type="protein sequence ID" value="MDQ1030872.1"/>
    <property type="molecule type" value="Genomic_DNA"/>
</dbReference>
<comment type="caution">
    <text evidence="2">The sequence shown here is derived from an EMBL/GenBank/DDBJ whole genome shotgun (WGS) entry which is preliminary data.</text>
</comment>
<feature type="signal peptide" evidence="1">
    <location>
        <begin position="1"/>
        <end position="29"/>
    </location>
</feature>
<sequence length="214" mass="21615">MNRRTKTAVLGAALLVTAGATGAVASASASTTTSTATGVTSTPAMPAAASAASAVSAPSVASAAGERQREAAALTGRAKLYRSAGDDIAFSFDAHLAAKDNDDPLKATGTFEWSHYAGGDGAWAKAEVDCLVTGGKVAVVSGVVTDSDLPGAKGKRVGITVHDTGRQDRLGYSWASTGNPVETKDLPKCVGSAPFEKVKKGTGDFTVVPWNPKF</sequence>
<organism evidence="2 3">
    <name type="scientific">Streptomyces umbrinus</name>
    <dbReference type="NCBI Taxonomy" id="67370"/>
    <lineage>
        <taxon>Bacteria</taxon>
        <taxon>Bacillati</taxon>
        <taxon>Actinomycetota</taxon>
        <taxon>Actinomycetes</taxon>
        <taxon>Kitasatosporales</taxon>
        <taxon>Streptomycetaceae</taxon>
        <taxon>Streptomyces</taxon>
        <taxon>Streptomyces phaeochromogenes group</taxon>
    </lineage>
</organism>